<feature type="transmembrane region" description="Helical" evidence="8">
    <location>
        <begin position="197"/>
        <end position="217"/>
    </location>
</feature>
<evidence type="ECO:0000313" key="11">
    <source>
        <dbReference type="EMBL" id="KAF2669049.1"/>
    </source>
</evidence>
<sequence length="1032" mass="113937">MARFWTALAIALISLITLPIFAKTEDTAGLIPYTTNDNELIYLENNRKPALYTGDFGDCLGTQKSSLNLDRFDAALYIDNMTITFHISGDSNLTSEAVMLYLGVYAYGESRFDIAWNPCGTDQTSLCPVKSTVPIEISAQIPLGPADVVGIPNIAYSIPDFEGQAILRIFANSTQSQIACYSAVVTNGATFRQPESVGSILGIFALIAIVASIATSVYGQNVPEMRTHYAHSLSVLVVFAVYHHIYFTGALSMNWPSVLVAFWSNYAWSAGMIYTSGMQDSLSKFMGKYSGDTLAVGAAATGAYAPNVGGGYDIHKIYKRAMNATLMKRELAPVQLKSGLNLVKRSLINSTSGYKYYGSKARTGLPLPGNFSGFAGTLSQQDIPAANALLTGLIWLLICILIVAGSITIFKFVVDGLSRFKVLKTERLNFFRAHWMRYVTAAVLRICYIAFFMMTFLTIFQFTYDGAPGAIAIGAIIFVLFLLGIFGIVGYACYYRMRKGTWVSEKDVIFAERSKSLKYIPWYHFYRGSKVQDSDKVFSQQFPSWRISRNPEESETPVHDDEDYILKFGWLASRFRRSRWWFFALWAVYEFVRACFLGGASGHALVQVFCLLIIEFVAFMVIVKLKPYEGQRLNIVMVYLLGFSKVTTVALSAAFDIDFNIARIPATAIGIIIIVIQGLLTIALLICIVLSAISSYFSITRNREQIRPRRWMPYRERYFAHIQQAATDRPKTPPPLEPVMELPQIPKEPYFSVNSVKRMAKIEDEDAEFQKDILNDPRNEASDIDLLEGSVLPAGPSTGLKRTGSIANSMRSNMSRMSGSSLPYGAVVHRGSWSTRDFQQYQNESSTDVRYERYSRGGYAPGLETAYVKSPSVPISRHSSRESIRARSLKDNSLIDIPPTGSRTSAPSSPVHGSFPHNSLPNSKPSSPLATSFPASALAGPPPSADYAPAEFSTSAVATPDSNVSTPPLDTTNLLPRPQTPVGRIKSPLANMSTRSSPSTPPHSPSSPSRRFRSTSSRQGKRGESIDEDRAH</sequence>
<feature type="chain" id="PRO_5025359241" evidence="9">
    <location>
        <begin position="23"/>
        <end position="1032"/>
    </location>
</feature>
<dbReference type="InterPro" id="IPR040241">
    <property type="entry name" value="TRP_Flc/Pkd2-like"/>
</dbReference>
<feature type="transmembrane region" description="Helical" evidence="8">
    <location>
        <begin position="435"/>
        <end position="464"/>
    </location>
</feature>
<evidence type="ECO:0000256" key="3">
    <source>
        <dbReference type="ARBA" id="ARBA00022692"/>
    </source>
</evidence>
<dbReference type="Proteomes" id="UP000799302">
    <property type="component" value="Unassembled WGS sequence"/>
</dbReference>
<feature type="transmembrane region" description="Helical" evidence="8">
    <location>
        <begin position="667"/>
        <end position="699"/>
    </location>
</feature>
<dbReference type="GO" id="GO:0016020">
    <property type="term" value="C:membrane"/>
    <property type="evidence" value="ECO:0007669"/>
    <property type="project" value="UniProtKB-SubCell"/>
</dbReference>
<evidence type="ECO:0000313" key="12">
    <source>
        <dbReference type="Proteomes" id="UP000799302"/>
    </source>
</evidence>
<feature type="signal peptide" evidence="9">
    <location>
        <begin position="1"/>
        <end position="22"/>
    </location>
</feature>
<feature type="transmembrane region" description="Helical" evidence="8">
    <location>
        <begin position="470"/>
        <end position="494"/>
    </location>
</feature>
<feature type="compositionally biased region" description="Low complexity" evidence="7">
    <location>
        <begin position="1006"/>
        <end position="1018"/>
    </location>
</feature>
<keyword evidence="5 8" id="KW-1133">Transmembrane helix</keyword>
<feature type="region of interest" description="Disordered" evidence="7">
    <location>
        <begin position="870"/>
        <end position="1032"/>
    </location>
</feature>
<dbReference type="Pfam" id="PF14558">
    <property type="entry name" value="TRP_N"/>
    <property type="match status" value="1"/>
</dbReference>
<feature type="transmembrane region" description="Helical" evidence="8">
    <location>
        <begin position="605"/>
        <end position="623"/>
    </location>
</feature>
<organism evidence="11 12">
    <name type="scientific">Microthyrium microscopicum</name>
    <dbReference type="NCBI Taxonomy" id="703497"/>
    <lineage>
        <taxon>Eukaryota</taxon>
        <taxon>Fungi</taxon>
        <taxon>Dikarya</taxon>
        <taxon>Ascomycota</taxon>
        <taxon>Pezizomycotina</taxon>
        <taxon>Dothideomycetes</taxon>
        <taxon>Dothideomycetes incertae sedis</taxon>
        <taxon>Microthyriales</taxon>
        <taxon>Microthyriaceae</taxon>
        <taxon>Microthyrium</taxon>
    </lineage>
</organism>
<feature type="transmembrane region" description="Helical" evidence="8">
    <location>
        <begin position="635"/>
        <end position="655"/>
    </location>
</feature>
<dbReference type="Pfam" id="PF06011">
    <property type="entry name" value="TRP"/>
    <property type="match status" value="1"/>
</dbReference>
<keyword evidence="6 8" id="KW-0472">Membrane</keyword>
<comment type="similarity">
    <text evidence="2">Belongs to the transient receptor potential (TRP) ion channel family.</text>
</comment>
<dbReference type="GO" id="GO:0055085">
    <property type="term" value="P:transmembrane transport"/>
    <property type="evidence" value="ECO:0007669"/>
    <property type="project" value="TreeGrafter"/>
</dbReference>
<evidence type="ECO:0000256" key="9">
    <source>
        <dbReference type="SAM" id="SignalP"/>
    </source>
</evidence>
<dbReference type="SMART" id="SM01320">
    <property type="entry name" value="TRP_N"/>
    <property type="match status" value="1"/>
</dbReference>
<evidence type="ECO:0000256" key="5">
    <source>
        <dbReference type="ARBA" id="ARBA00022989"/>
    </source>
</evidence>
<accession>A0A6A6U9W3</accession>
<reference evidence="11" key="1">
    <citation type="journal article" date="2020" name="Stud. Mycol.">
        <title>101 Dothideomycetes genomes: a test case for predicting lifestyles and emergence of pathogens.</title>
        <authorList>
            <person name="Haridas S."/>
            <person name="Albert R."/>
            <person name="Binder M."/>
            <person name="Bloem J."/>
            <person name="Labutti K."/>
            <person name="Salamov A."/>
            <person name="Andreopoulos B."/>
            <person name="Baker S."/>
            <person name="Barry K."/>
            <person name="Bills G."/>
            <person name="Bluhm B."/>
            <person name="Cannon C."/>
            <person name="Castanera R."/>
            <person name="Culley D."/>
            <person name="Daum C."/>
            <person name="Ezra D."/>
            <person name="Gonzalez J."/>
            <person name="Henrissat B."/>
            <person name="Kuo A."/>
            <person name="Liang C."/>
            <person name="Lipzen A."/>
            <person name="Lutzoni F."/>
            <person name="Magnuson J."/>
            <person name="Mondo S."/>
            <person name="Nolan M."/>
            <person name="Ohm R."/>
            <person name="Pangilinan J."/>
            <person name="Park H.-J."/>
            <person name="Ramirez L."/>
            <person name="Alfaro M."/>
            <person name="Sun H."/>
            <person name="Tritt A."/>
            <person name="Yoshinaga Y."/>
            <person name="Zwiers L.-H."/>
            <person name="Turgeon B."/>
            <person name="Goodwin S."/>
            <person name="Spatafora J."/>
            <person name="Crous P."/>
            <person name="Grigoriev I."/>
        </authorList>
    </citation>
    <scope>NUCLEOTIDE SEQUENCE</scope>
    <source>
        <strain evidence="11">CBS 115976</strain>
    </source>
</reference>
<comment type="subcellular location">
    <subcellularLocation>
        <location evidence="1">Membrane</location>
        <topology evidence="1">Multi-pass membrane protein</topology>
    </subcellularLocation>
</comment>
<name>A0A6A6U9W3_9PEZI</name>
<protein>
    <submittedName>
        <fullName evidence="11">TRP-domain-containing protein</fullName>
    </submittedName>
</protein>
<feature type="transmembrane region" description="Helical" evidence="8">
    <location>
        <begin position="580"/>
        <end position="599"/>
    </location>
</feature>
<feature type="transmembrane region" description="Helical" evidence="8">
    <location>
        <begin position="393"/>
        <end position="414"/>
    </location>
</feature>
<dbReference type="EMBL" id="MU004235">
    <property type="protein sequence ID" value="KAF2669049.1"/>
    <property type="molecule type" value="Genomic_DNA"/>
</dbReference>
<keyword evidence="3 8" id="KW-0812">Transmembrane</keyword>
<evidence type="ECO:0000256" key="8">
    <source>
        <dbReference type="SAM" id="Phobius"/>
    </source>
</evidence>
<evidence type="ECO:0000256" key="6">
    <source>
        <dbReference type="ARBA" id="ARBA00023136"/>
    </source>
</evidence>
<feature type="compositionally biased region" description="Polar residues" evidence="7">
    <location>
        <begin position="952"/>
        <end position="974"/>
    </location>
</feature>
<feature type="compositionally biased region" description="Basic and acidic residues" evidence="7">
    <location>
        <begin position="879"/>
        <end position="890"/>
    </location>
</feature>
<evidence type="ECO:0000256" key="1">
    <source>
        <dbReference type="ARBA" id="ARBA00004141"/>
    </source>
</evidence>
<feature type="domain" description="ML-like" evidence="10">
    <location>
        <begin position="49"/>
        <end position="192"/>
    </location>
</feature>
<evidence type="ECO:0000256" key="2">
    <source>
        <dbReference type="ARBA" id="ARBA00010642"/>
    </source>
</evidence>
<evidence type="ECO:0000256" key="4">
    <source>
        <dbReference type="ARBA" id="ARBA00022729"/>
    </source>
</evidence>
<proteinExistence type="inferred from homology"/>
<dbReference type="OrthoDB" id="5377623at2759"/>
<dbReference type="GO" id="GO:0009272">
    <property type="term" value="P:fungal-type cell wall biogenesis"/>
    <property type="evidence" value="ECO:0007669"/>
    <property type="project" value="TreeGrafter"/>
</dbReference>
<gene>
    <name evidence="11" type="ORF">BT63DRAFT_387332</name>
</gene>
<dbReference type="PANTHER" id="PTHR31145">
    <property type="entry name" value="INTEGRAL MEMBRANE PROTEIN (AFU_ORTHOLOGUE AFUA_7G01610)"/>
    <property type="match status" value="1"/>
</dbReference>
<dbReference type="PANTHER" id="PTHR31145:SF7">
    <property type="entry name" value="TRP-LIKE ION CHANNEL"/>
    <property type="match status" value="1"/>
</dbReference>
<feature type="compositionally biased region" description="Basic and acidic residues" evidence="7">
    <location>
        <begin position="1021"/>
        <end position="1032"/>
    </location>
</feature>
<dbReference type="InterPro" id="IPR010308">
    <property type="entry name" value="TRP_C"/>
</dbReference>
<keyword evidence="12" id="KW-1185">Reference proteome</keyword>
<feature type="compositionally biased region" description="Low complexity" evidence="7">
    <location>
        <begin position="916"/>
        <end position="939"/>
    </location>
</feature>
<feature type="transmembrane region" description="Helical" evidence="8">
    <location>
        <begin position="229"/>
        <end position="247"/>
    </location>
</feature>
<dbReference type="AlphaFoldDB" id="A0A6A6U9W3"/>
<dbReference type="InterPro" id="IPR032800">
    <property type="entry name" value="TRP_N"/>
</dbReference>
<evidence type="ECO:0000256" key="7">
    <source>
        <dbReference type="SAM" id="MobiDB-lite"/>
    </source>
</evidence>
<evidence type="ECO:0000259" key="10">
    <source>
        <dbReference type="SMART" id="SM01320"/>
    </source>
</evidence>
<keyword evidence="4 9" id="KW-0732">Signal</keyword>